<name>A0ABY6L9X4_9ARAC</name>
<keyword evidence="3" id="KW-1185">Reference proteome</keyword>
<organism evidence="2 3">
    <name type="scientific">Cordylochernes scorpioides</name>
    <dbReference type="NCBI Taxonomy" id="51811"/>
    <lineage>
        <taxon>Eukaryota</taxon>
        <taxon>Metazoa</taxon>
        <taxon>Ecdysozoa</taxon>
        <taxon>Arthropoda</taxon>
        <taxon>Chelicerata</taxon>
        <taxon>Arachnida</taxon>
        <taxon>Pseudoscorpiones</taxon>
        <taxon>Cheliferoidea</taxon>
        <taxon>Chernetidae</taxon>
        <taxon>Cordylochernes</taxon>
    </lineage>
</organism>
<accession>A0ABY6L9X4</accession>
<evidence type="ECO:0000256" key="1">
    <source>
        <dbReference type="SAM" id="MobiDB-lite"/>
    </source>
</evidence>
<dbReference type="Proteomes" id="UP001235939">
    <property type="component" value="Chromosome 15"/>
</dbReference>
<reference evidence="2 3" key="1">
    <citation type="submission" date="2022-01" db="EMBL/GenBank/DDBJ databases">
        <title>A chromosomal length assembly of Cordylochernes scorpioides.</title>
        <authorList>
            <person name="Zeh D."/>
            <person name="Zeh J."/>
        </authorList>
    </citation>
    <scope>NUCLEOTIDE SEQUENCE [LARGE SCALE GENOMIC DNA]</scope>
    <source>
        <strain evidence="2">IN4F17</strain>
        <tissue evidence="2">Whole Body</tissue>
    </source>
</reference>
<gene>
    <name evidence="2" type="ORF">LAZ67_15002973</name>
</gene>
<proteinExistence type="predicted"/>
<evidence type="ECO:0000313" key="3">
    <source>
        <dbReference type="Proteomes" id="UP001235939"/>
    </source>
</evidence>
<evidence type="ECO:0000313" key="2">
    <source>
        <dbReference type="EMBL" id="UYV77943.1"/>
    </source>
</evidence>
<feature type="region of interest" description="Disordered" evidence="1">
    <location>
        <begin position="1"/>
        <end position="37"/>
    </location>
</feature>
<protein>
    <submittedName>
        <fullName evidence="2">Uncharacterized protein</fullName>
    </submittedName>
</protein>
<sequence length="126" mass="15106">MRNTGHEPQEYDGHRRDPGERSRADDRRQTRMDQGDHVIKESPVIERLLQDIRGPYLCTETSETLHWTQQQQQKIDMDPEQQFHTPKIENDCCDRDVWRHLTLFIGHNNNNRKLTWTQSSSFTHPR</sequence>
<dbReference type="EMBL" id="CP092877">
    <property type="protein sequence ID" value="UYV77943.1"/>
    <property type="molecule type" value="Genomic_DNA"/>
</dbReference>